<organism evidence="8 9">
    <name type="scientific">Helicobacter gastrocanis</name>
    <dbReference type="NCBI Taxonomy" id="2849641"/>
    <lineage>
        <taxon>Bacteria</taxon>
        <taxon>Pseudomonadati</taxon>
        <taxon>Campylobacterota</taxon>
        <taxon>Epsilonproteobacteria</taxon>
        <taxon>Campylobacterales</taxon>
        <taxon>Helicobacteraceae</taxon>
        <taxon>Helicobacter</taxon>
    </lineage>
</organism>
<feature type="transmembrane region" description="Helical" evidence="7">
    <location>
        <begin position="144"/>
        <end position="166"/>
    </location>
</feature>
<sequence length="255" mass="27925">MLIFISGFLEDLNFSLSPKMRLILQSLGALGVVLLVPLVLKDFAPLLHLPWLLALPFSVFMLVGVANAMNIIDGFHGLAGGSSLLALGFMYLAAPNPFILAMFCALLGFLVLNFPKGLIFLGDGGAYLLGFVLGASLMDLSLKGVVSAWFGLALMVYPVTEVLFSIARRKLKKQKATLPDALHLHTLLFKSLQDKPRFLNPNALTGLWIVLANLPFMWVSFLCRKHPYALLLLIALFVGCYLKLYAKLQGQTKCA</sequence>
<name>A0ABM7SC15_9HELI</name>
<feature type="transmembrane region" description="Helical" evidence="7">
    <location>
        <begin position="84"/>
        <end position="111"/>
    </location>
</feature>
<dbReference type="CDD" id="cd06853">
    <property type="entry name" value="GT_WecA_like"/>
    <property type="match status" value="1"/>
</dbReference>
<evidence type="ECO:0000256" key="7">
    <source>
        <dbReference type="SAM" id="Phobius"/>
    </source>
</evidence>
<keyword evidence="9" id="KW-1185">Reference proteome</keyword>
<keyword evidence="5 7" id="KW-1133">Transmembrane helix</keyword>
<evidence type="ECO:0000256" key="5">
    <source>
        <dbReference type="ARBA" id="ARBA00022989"/>
    </source>
</evidence>
<reference evidence="8 9" key="1">
    <citation type="submission" date="2021-07" db="EMBL/GenBank/DDBJ databases">
        <title>Novel Helicobacter sp. Isolated from a dog.</title>
        <authorList>
            <person name="Rimbara E."/>
            <person name="Suzuki M."/>
        </authorList>
    </citation>
    <scope>NUCLEOTIDE SEQUENCE [LARGE SCALE GENOMIC DNA]</scope>
    <source>
        <strain evidence="9">NHP19-003</strain>
    </source>
</reference>
<dbReference type="PANTHER" id="PTHR22926">
    <property type="entry name" value="PHOSPHO-N-ACETYLMURAMOYL-PENTAPEPTIDE-TRANSFERASE"/>
    <property type="match status" value="1"/>
</dbReference>
<feature type="transmembrane region" description="Helical" evidence="7">
    <location>
        <begin position="52"/>
        <end position="72"/>
    </location>
</feature>
<comment type="subcellular location">
    <subcellularLocation>
        <location evidence="1">Cell membrane</location>
        <topology evidence="1">Multi-pass membrane protein</topology>
    </subcellularLocation>
</comment>
<dbReference type="Pfam" id="PF00953">
    <property type="entry name" value="Glycos_transf_4"/>
    <property type="match status" value="1"/>
</dbReference>
<proteinExistence type="predicted"/>
<gene>
    <name evidence="8" type="primary">llm</name>
    <name evidence="8" type="ORF">NHP190003_14930</name>
</gene>
<dbReference type="Proteomes" id="UP000826775">
    <property type="component" value="Chromosome"/>
</dbReference>
<dbReference type="InterPro" id="IPR000715">
    <property type="entry name" value="Glycosyl_transferase_4"/>
</dbReference>
<feature type="transmembrane region" description="Helical" evidence="7">
    <location>
        <begin position="203"/>
        <end position="222"/>
    </location>
</feature>
<evidence type="ECO:0000313" key="9">
    <source>
        <dbReference type="Proteomes" id="UP000826775"/>
    </source>
</evidence>
<evidence type="ECO:0000256" key="3">
    <source>
        <dbReference type="ARBA" id="ARBA00022679"/>
    </source>
</evidence>
<evidence type="ECO:0000256" key="6">
    <source>
        <dbReference type="ARBA" id="ARBA00023136"/>
    </source>
</evidence>
<accession>A0ABM7SC15</accession>
<evidence type="ECO:0000313" key="8">
    <source>
        <dbReference type="EMBL" id="BCZ18211.1"/>
    </source>
</evidence>
<keyword evidence="3" id="KW-0808">Transferase</keyword>
<keyword evidence="6 7" id="KW-0472">Membrane</keyword>
<protein>
    <submittedName>
        <fullName evidence="8">Methicillin resistance protein</fullName>
    </submittedName>
</protein>
<feature type="transmembrane region" description="Helical" evidence="7">
    <location>
        <begin position="118"/>
        <end position="138"/>
    </location>
</feature>
<feature type="transmembrane region" description="Helical" evidence="7">
    <location>
        <begin position="228"/>
        <end position="246"/>
    </location>
</feature>
<keyword evidence="2" id="KW-1003">Cell membrane</keyword>
<feature type="transmembrane region" description="Helical" evidence="7">
    <location>
        <begin position="20"/>
        <end position="40"/>
    </location>
</feature>
<keyword evidence="4 7" id="KW-0812">Transmembrane</keyword>
<dbReference type="PANTHER" id="PTHR22926:SF3">
    <property type="entry name" value="UNDECAPRENYL-PHOSPHATE ALPHA-N-ACETYLGLUCOSAMINYL 1-PHOSPHATE TRANSFERASE"/>
    <property type="match status" value="1"/>
</dbReference>
<evidence type="ECO:0000256" key="1">
    <source>
        <dbReference type="ARBA" id="ARBA00004651"/>
    </source>
</evidence>
<evidence type="ECO:0000256" key="2">
    <source>
        <dbReference type="ARBA" id="ARBA00022475"/>
    </source>
</evidence>
<evidence type="ECO:0000256" key="4">
    <source>
        <dbReference type="ARBA" id="ARBA00022692"/>
    </source>
</evidence>
<dbReference type="EMBL" id="AP024814">
    <property type="protein sequence ID" value="BCZ18211.1"/>
    <property type="molecule type" value="Genomic_DNA"/>
</dbReference>